<dbReference type="Pfam" id="PF20649">
    <property type="entry name" value="COG5_C"/>
    <property type="match status" value="1"/>
</dbReference>
<dbReference type="GeneID" id="71992480"/>
<evidence type="ECO:0000313" key="9">
    <source>
        <dbReference type="Proteomes" id="UP000756132"/>
    </source>
</evidence>
<reference evidence="8" key="1">
    <citation type="submission" date="2021-12" db="EMBL/GenBank/DDBJ databases">
        <authorList>
            <person name="Zaccaron A."/>
            <person name="Stergiopoulos I."/>
        </authorList>
    </citation>
    <scope>NUCLEOTIDE SEQUENCE</scope>
    <source>
        <strain evidence="8">Race5_Kim</strain>
    </source>
</reference>
<sequence length="440" mass="48542">MADTSSPYLDTAAFLSDDFNPSAYANKLVLDTNNPTDTPLDLSTPLSKVLFDVQEVDTHIDTLTTQNALPIVSHARERNDAATRVLETVEEQVNTLSESYKRLEREVGERYEAAEQVRLAAENMVKTLRLGRAVQRVVQLGRRLEEEMDMVSSPASKERVSGHRAMVPAARTVLELRSVFTGEEGSEVGRVNAAQSVRQDLGTPSERSLITRAQGVVREFSMSSLLNAGGNEKTFAQAEETKERAKSAMQTLWLLSPMKKDTTVVTFDPSLLLQALQSYLQTAITSSVAAIARALATLPTLDRALLETSARCQNIIALESLLENIKPPTHPLLQSSTSTNTTIDQNFLQPLLRHLDTSSLPSFFWRSMASQMTSRVQEFMSRGGVSARTLRTNKDRVRDAIREGVDRGYRGTRDKGGKTQASWEREAAVMVSSVVGPLGR</sequence>
<evidence type="ECO:0000259" key="6">
    <source>
        <dbReference type="Pfam" id="PF10392"/>
    </source>
</evidence>
<dbReference type="GO" id="GO:0006891">
    <property type="term" value="P:intra-Golgi vesicle-mediated transport"/>
    <property type="evidence" value="ECO:0007669"/>
    <property type="project" value="InterPro"/>
</dbReference>
<dbReference type="InterPro" id="IPR019465">
    <property type="entry name" value="Cog5"/>
</dbReference>
<keyword evidence="3" id="KW-0333">Golgi apparatus</keyword>
<reference evidence="8" key="2">
    <citation type="journal article" date="2022" name="Microb. Genom.">
        <title>A chromosome-scale genome assembly of the tomato pathogen Cladosporium fulvum reveals a compartmentalized genome architecture and the presence of a dispensable chromosome.</title>
        <authorList>
            <person name="Zaccaron A.Z."/>
            <person name="Chen L.H."/>
            <person name="Samaras A."/>
            <person name="Stergiopoulos I."/>
        </authorList>
    </citation>
    <scope>NUCLEOTIDE SEQUENCE</scope>
    <source>
        <strain evidence="8">Race5_Kim</strain>
    </source>
</reference>
<evidence type="ECO:0000256" key="4">
    <source>
        <dbReference type="ARBA" id="ARBA00023136"/>
    </source>
</evidence>
<dbReference type="AlphaFoldDB" id="A0A9Q8PJM7"/>
<evidence type="ECO:0000256" key="5">
    <source>
        <dbReference type="SAM" id="Coils"/>
    </source>
</evidence>
<dbReference type="RefSeq" id="XP_047768081.1">
    <property type="nucleotide sequence ID" value="XM_047911750.1"/>
</dbReference>
<dbReference type="GO" id="GO:0000139">
    <property type="term" value="C:Golgi membrane"/>
    <property type="evidence" value="ECO:0007669"/>
    <property type="project" value="UniProtKB-SubCell"/>
</dbReference>
<proteinExistence type="predicted"/>
<dbReference type="KEGG" id="ffu:CLAFUR5_12602"/>
<keyword evidence="9" id="KW-1185">Reference proteome</keyword>
<dbReference type="EMBL" id="CP090173">
    <property type="protein sequence ID" value="UJO23715.1"/>
    <property type="molecule type" value="Genomic_DNA"/>
</dbReference>
<accession>A0A9Q8PJM7</accession>
<keyword evidence="5" id="KW-0175">Coiled coil</keyword>
<organism evidence="8 9">
    <name type="scientific">Passalora fulva</name>
    <name type="common">Tomato leaf mold</name>
    <name type="synonym">Cladosporium fulvum</name>
    <dbReference type="NCBI Taxonomy" id="5499"/>
    <lineage>
        <taxon>Eukaryota</taxon>
        <taxon>Fungi</taxon>
        <taxon>Dikarya</taxon>
        <taxon>Ascomycota</taxon>
        <taxon>Pezizomycotina</taxon>
        <taxon>Dothideomycetes</taxon>
        <taxon>Dothideomycetidae</taxon>
        <taxon>Mycosphaerellales</taxon>
        <taxon>Mycosphaerellaceae</taxon>
        <taxon>Fulvia</taxon>
    </lineage>
</organism>
<name>A0A9Q8PJM7_PASFU</name>
<evidence type="ECO:0000259" key="7">
    <source>
        <dbReference type="Pfam" id="PF20649"/>
    </source>
</evidence>
<dbReference type="OrthoDB" id="18786at2759"/>
<evidence type="ECO:0000313" key="8">
    <source>
        <dbReference type="EMBL" id="UJO23715.1"/>
    </source>
</evidence>
<dbReference type="InterPro" id="IPR049176">
    <property type="entry name" value="COG5_N"/>
</dbReference>
<gene>
    <name evidence="8" type="ORF">CLAFUR5_12602</name>
</gene>
<evidence type="ECO:0000256" key="2">
    <source>
        <dbReference type="ARBA" id="ARBA00020974"/>
    </source>
</evidence>
<evidence type="ECO:0000256" key="3">
    <source>
        <dbReference type="ARBA" id="ARBA00023034"/>
    </source>
</evidence>
<dbReference type="InterPro" id="IPR048485">
    <property type="entry name" value="COG5_helical"/>
</dbReference>
<keyword evidence="4" id="KW-0472">Membrane</keyword>
<evidence type="ECO:0000256" key="1">
    <source>
        <dbReference type="ARBA" id="ARBA00004395"/>
    </source>
</evidence>
<dbReference type="GO" id="GO:0017119">
    <property type="term" value="C:Golgi transport complex"/>
    <property type="evidence" value="ECO:0007669"/>
    <property type="project" value="InterPro"/>
</dbReference>
<feature type="coiled-coil region" evidence="5">
    <location>
        <begin position="72"/>
        <end position="106"/>
    </location>
</feature>
<dbReference type="PANTHER" id="PTHR13228:SF3">
    <property type="entry name" value="CONSERVED OLIGOMERIC GOLGI COMPLEX SUBUNIT 5"/>
    <property type="match status" value="1"/>
</dbReference>
<feature type="domain" description="Conserved oligomeric Golgi complex subunit 5 helical" evidence="7">
    <location>
        <begin position="210"/>
        <end position="403"/>
    </location>
</feature>
<dbReference type="Proteomes" id="UP000756132">
    <property type="component" value="Chromosome 11"/>
</dbReference>
<comment type="subcellular location">
    <subcellularLocation>
        <location evidence="1">Golgi apparatus membrane</location>
        <topology evidence="1">Peripheral membrane protein</topology>
    </subcellularLocation>
</comment>
<feature type="domain" description="Conserved oligomeric Golgi complex subunit 5 N-terminal" evidence="6">
    <location>
        <begin position="13"/>
        <end position="144"/>
    </location>
</feature>
<protein>
    <recommendedName>
        <fullName evidence="2">Conserved oligomeric Golgi complex subunit 5</fullName>
    </recommendedName>
</protein>
<dbReference type="Pfam" id="PF10392">
    <property type="entry name" value="COG5_N"/>
    <property type="match status" value="1"/>
</dbReference>
<dbReference type="PANTHER" id="PTHR13228">
    <property type="entry name" value="CONSERVED OLIGOMERIC GOLGI COMPLEX COMPONENT 5"/>
    <property type="match status" value="1"/>
</dbReference>